<dbReference type="Proteomes" id="UP000289555">
    <property type="component" value="Chromosome"/>
</dbReference>
<evidence type="ECO:0000259" key="5">
    <source>
        <dbReference type="Pfam" id="PF02120"/>
    </source>
</evidence>
<evidence type="ECO:0000256" key="1">
    <source>
        <dbReference type="ARBA" id="ARBA00010690"/>
    </source>
</evidence>
<organism evidence="6 7">
    <name type="scientific">Vreelandella olivaria</name>
    <dbReference type="NCBI Taxonomy" id="390919"/>
    <lineage>
        <taxon>Bacteria</taxon>
        <taxon>Pseudomonadati</taxon>
        <taxon>Pseudomonadota</taxon>
        <taxon>Gammaproteobacteria</taxon>
        <taxon>Oceanospirillales</taxon>
        <taxon>Halomonadaceae</taxon>
        <taxon>Vreelandella</taxon>
    </lineage>
</organism>
<comment type="similarity">
    <text evidence="1">Belongs to the type III secretion exporter family.</text>
</comment>
<dbReference type="Gene3D" id="3.40.1690.10">
    <property type="entry name" value="secretion proteins EscU"/>
    <property type="match status" value="1"/>
</dbReference>
<reference evidence="7" key="1">
    <citation type="journal article" date="2019" name="Microbiol. Resour. Announc.">
        <title>Complete Genome Sequence of Halomonas olivaria, a Moderately Halophilic Bacterium Isolated from Olive Processing Effluents, Obtained by Nanopore Sequencing.</title>
        <authorList>
            <person name="Nagata S."/>
            <person name="Ii K.M."/>
            <person name="Tsukimi T."/>
            <person name="Miura M.C."/>
            <person name="Galipon J."/>
            <person name="Arakawa K."/>
        </authorList>
    </citation>
    <scope>NUCLEOTIDE SEQUENCE [LARGE SCALE GENOMIC DNA]</scope>
    <source>
        <strain evidence="7">TYRC17</strain>
    </source>
</reference>
<dbReference type="SUPFAM" id="SSF160544">
    <property type="entry name" value="EscU C-terminal domain-like"/>
    <property type="match status" value="1"/>
</dbReference>
<sequence length="236" mass="26714">MGNRPTREVVHESLQSLVRQQLEMLVMPTIRWEGDVWAGIFMALVINLPAREEGAEGKQQEGEPEGGWRSDMQLEVPNLGAFNASLWLYRNVLSIDFTTESTHVYQRIDAGLPALEKRLSALDLQKCSCARVMSKRRRLMATPGERRRQAVALAYQDNDRAPKVVAKGYGELAERIMAEAQRQGIYVHDAPELVALLMQLDLDAEIPASLYQIVAELLVWVFELSEEGLTHREMPE</sequence>
<dbReference type="PANTHER" id="PTHR30531">
    <property type="entry name" value="FLAGELLAR BIOSYNTHETIC PROTEIN FLHB"/>
    <property type="match status" value="1"/>
</dbReference>
<gene>
    <name evidence="6" type="ORF">HORIV_01240</name>
</gene>
<keyword evidence="7" id="KW-1185">Reference proteome</keyword>
<keyword evidence="3" id="KW-0653">Protein transport</keyword>
<keyword evidence="3" id="KW-0813">Transport</keyword>
<evidence type="ECO:0000256" key="2">
    <source>
        <dbReference type="ARBA" id="ARBA00021622"/>
    </source>
</evidence>
<proteinExistence type="inferred from homology"/>
<keyword evidence="3" id="KW-1006">Bacterial flagellum protein export</keyword>
<dbReference type="InterPro" id="IPR021136">
    <property type="entry name" value="Flagellar_hook_control-like_C"/>
</dbReference>
<dbReference type="PANTHER" id="PTHR30531:SF12">
    <property type="entry name" value="FLAGELLAR BIOSYNTHETIC PROTEIN FLHB"/>
    <property type="match status" value="1"/>
</dbReference>
<dbReference type="Pfam" id="PF02120">
    <property type="entry name" value="Flg_hook"/>
    <property type="match status" value="1"/>
</dbReference>
<accession>A0ABM7GB92</accession>
<dbReference type="Pfam" id="PF01312">
    <property type="entry name" value="Bac_export_2"/>
    <property type="match status" value="1"/>
</dbReference>
<dbReference type="InterPro" id="IPR006135">
    <property type="entry name" value="T3SS_substrate_exporter"/>
</dbReference>
<feature type="domain" description="Flagellar hook-length control protein-like C-terminal" evidence="5">
    <location>
        <begin position="59"/>
        <end position="125"/>
    </location>
</feature>
<evidence type="ECO:0000256" key="3">
    <source>
        <dbReference type="ARBA" id="ARBA00023225"/>
    </source>
</evidence>
<protein>
    <recommendedName>
        <fullName evidence="2">Flagellar biosynthetic protein FlhB</fullName>
    </recommendedName>
</protein>
<evidence type="ECO:0000256" key="4">
    <source>
        <dbReference type="ARBA" id="ARBA00025078"/>
    </source>
</evidence>
<evidence type="ECO:0000313" key="6">
    <source>
        <dbReference type="EMBL" id="BBI47703.1"/>
    </source>
</evidence>
<dbReference type="InterPro" id="IPR029025">
    <property type="entry name" value="T3SS_substrate_exporter_C"/>
</dbReference>
<name>A0ABM7GB92_9GAMM</name>
<comment type="function">
    <text evidence="4">Required for formation of the rod structure in the basal body of the flagellar apparatus. Together with FliI and FliH, may constitute the export apparatus of flagellin.</text>
</comment>
<evidence type="ECO:0000313" key="7">
    <source>
        <dbReference type="Proteomes" id="UP000289555"/>
    </source>
</evidence>
<dbReference type="EMBL" id="AP019416">
    <property type="protein sequence ID" value="BBI47703.1"/>
    <property type="molecule type" value="Genomic_DNA"/>
</dbReference>